<protein>
    <submittedName>
        <fullName evidence="2">Uncharacterized protein</fullName>
    </submittedName>
</protein>
<accession>A0ABR2N7V7</accession>
<sequence length="132" mass="14527">MDNGNLEVQDSLAQASYATMVAGSHSGRQEVPNFNKDDEDSRQNEKVNEPSIQDNVDSGVKPHESGSGARNSVVSEATLITLSNWIKSTSNEVDNMVHLVEVHGDESGIEFLECYSMEDFDGCRDEDMEKAQ</sequence>
<evidence type="ECO:0000313" key="3">
    <source>
        <dbReference type="Proteomes" id="UP001396334"/>
    </source>
</evidence>
<proteinExistence type="predicted"/>
<organism evidence="2 3">
    <name type="scientific">Hibiscus sabdariffa</name>
    <name type="common">roselle</name>
    <dbReference type="NCBI Taxonomy" id="183260"/>
    <lineage>
        <taxon>Eukaryota</taxon>
        <taxon>Viridiplantae</taxon>
        <taxon>Streptophyta</taxon>
        <taxon>Embryophyta</taxon>
        <taxon>Tracheophyta</taxon>
        <taxon>Spermatophyta</taxon>
        <taxon>Magnoliopsida</taxon>
        <taxon>eudicotyledons</taxon>
        <taxon>Gunneridae</taxon>
        <taxon>Pentapetalae</taxon>
        <taxon>rosids</taxon>
        <taxon>malvids</taxon>
        <taxon>Malvales</taxon>
        <taxon>Malvaceae</taxon>
        <taxon>Malvoideae</taxon>
        <taxon>Hibiscus</taxon>
    </lineage>
</organism>
<keyword evidence="3" id="KW-1185">Reference proteome</keyword>
<dbReference type="Proteomes" id="UP001396334">
    <property type="component" value="Unassembled WGS sequence"/>
</dbReference>
<feature type="region of interest" description="Disordered" evidence="1">
    <location>
        <begin position="17"/>
        <end position="73"/>
    </location>
</feature>
<evidence type="ECO:0000256" key="1">
    <source>
        <dbReference type="SAM" id="MobiDB-lite"/>
    </source>
</evidence>
<name>A0ABR2N7V7_9ROSI</name>
<reference evidence="2 3" key="1">
    <citation type="journal article" date="2024" name="G3 (Bethesda)">
        <title>Genome assembly of Hibiscus sabdariffa L. provides insights into metabolisms of medicinal natural products.</title>
        <authorList>
            <person name="Kim T."/>
        </authorList>
    </citation>
    <scope>NUCLEOTIDE SEQUENCE [LARGE SCALE GENOMIC DNA]</scope>
    <source>
        <strain evidence="2">TK-2024</strain>
        <tissue evidence="2">Old leaves</tissue>
    </source>
</reference>
<gene>
    <name evidence="2" type="ORF">V6N11_024206</name>
</gene>
<dbReference type="EMBL" id="JBBPBN010000225">
    <property type="protein sequence ID" value="KAK8972182.1"/>
    <property type="molecule type" value="Genomic_DNA"/>
</dbReference>
<feature type="compositionally biased region" description="Basic and acidic residues" evidence="1">
    <location>
        <begin position="35"/>
        <end position="48"/>
    </location>
</feature>
<comment type="caution">
    <text evidence="2">The sequence shown here is derived from an EMBL/GenBank/DDBJ whole genome shotgun (WGS) entry which is preliminary data.</text>
</comment>
<evidence type="ECO:0000313" key="2">
    <source>
        <dbReference type="EMBL" id="KAK8972182.1"/>
    </source>
</evidence>